<dbReference type="AlphaFoldDB" id="A0A1H3LXA3"/>
<proteinExistence type="predicted"/>
<reference evidence="1 2" key="1">
    <citation type="submission" date="2016-10" db="EMBL/GenBank/DDBJ databases">
        <authorList>
            <person name="de Groot N.N."/>
        </authorList>
    </citation>
    <scope>NUCLEOTIDE SEQUENCE [LARGE SCALE GENOMIC DNA]</scope>
    <source>
        <strain evidence="1 2">LMG 24775</strain>
    </source>
</reference>
<evidence type="ECO:0000313" key="2">
    <source>
        <dbReference type="Proteomes" id="UP000183417"/>
    </source>
</evidence>
<dbReference type="Proteomes" id="UP000183417">
    <property type="component" value="Unassembled WGS sequence"/>
</dbReference>
<gene>
    <name evidence="1" type="ORF">SAMN05421547_10710</name>
</gene>
<name>A0A1H3LXA3_9BURK</name>
<dbReference type="GeneID" id="94694077"/>
<dbReference type="EMBL" id="FNPE01000007">
    <property type="protein sequence ID" value="SDY68654.1"/>
    <property type="molecule type" value="Genomic_DNA"/>
</dbReference>
<protein>
    <submittedName>
        <fullName evidence="1">Uncharacterized protein</fullName>
    </submittedName>
</protein>
<evidence type="ECO:0000313" key="1">
    <source>
        <dbReference type="EMBL" id="SDY68654.1"/>
    </source>
</evidence>
<accession>A0A1H3LXA3</accession>
<organism evidence="1 2">
    <name type="scientific">Delftia lacustris</name>
    <dbReference type="NCBI Taxonomy" id="558537"/>
    <lineage>
        <taxon>Bacteria</taxon>
        <taxon>Pseudomonadati</taxon>
        <taxon>Pseudomonadota</taxon>
        <taxon>Betaproteobacteria</taxon>
        <taxon>Burkholderiales</taxon>
        <taxon>Comamonadaceae</taxon>
        <taxon>Delftia</taxon>
    </lineage>
</organism>
<sequence length="275" mass="29983">MAMTHTQALSKLAADTLVQTLEEDVARVMARTFALGRHDAAIAANYGGQALPPLLRRWSCVLQAGDAKATALYRHKTALALAIVLHRNGLADAGLNTAARTAIDVLNAEVALSDDFFRKSAQIRQDFLDTPPAPPKRSPGLPDSLTFYRAADVVAMELDGRFYALYVHGCARTNQSPIVEFYDAVFDHVPQMVELADVRARGRRYNDGVGRVARFSISGLKFLPDPAGQFTLVKACVETPPDPGHLQKGDWLYTVSDIFELQSEVDSMFGPGGRP</sequence>
<dbReference type="RefSeq" id="WP_074921563.1">
    <property type="nucleotide sequence ID" value="NZ_CP141274.1"/>
</dbReference>